<dbReference type="AlphaFoldDB" id="A0A1F7K9H7"/>
<sequence length="108" mass="12712">MKVLQWSMTIPNNKEQAFIKWFDEFAGPTLEGFGAKKHELHKVEDKQIIGRQTLEKNRFIERVYFEDSFNLPDYFTNVKNNSEAHKLSQSYEEIFGATDIELRILVSP</sequence>
<evidence type="ECO:0008006" key="3">
    <source>
        <dbReference type="Google" id="ProtNLM"/>
    </source>
</evidence>
<dbReference type="EMBL" id="MGBG01000020">
    <property type="protein sequence ID" value="OGK64514.1"/>
    <property type="molecule type" value="Genomic_DNA"/>
</dbReference>
<evidence type="ECO:0000313" key="2">
    <source>
        <dbReference type="Proteomes" id="UP000178450"/>
    </source>
</evidence>
<comment type="caution">
    <text evidence="1">The sequence shown here is derived from an EMBL/GenBank/DDBJ whole genome shotgun (WGS) entry which is preliminary data.</text>
</comment>
<accession>A0A1F7K9H7</accession>
<name>A0A1F7K9H7_9BACT</name>
<reference evidence="1 2" key="1">
    <citation type="journal article" date="2016" name="Nat. Commun.">
        <title>Thousands of microbial genomes shed light on interconnected biogeochemical processes in an aquifer system.</title>
        <authorList>
            <person name="Anantharaman K."/>
            <person name="Brown C.T."/>
            <person name="Hug L.A."/>
            <person name="Sharon I."/>
            <person name="Castelle C.J."/>
            <person name="Probst A.J."/>
            <person name="Thomas B.C."/>
            <person name="Singh A."/>
            <person name="Wilkins M.J."/>
            <person name="Karaoz U."/>
            <person name="Brodie E.L."/>
            <person name="Williams K.H."/>
            <person name="Hubbard S.S."/>
            <person name="Banfield J.F."/>
        </authorList>
    </citation>
    <scope>NUCLEOTIDE SEQUENCE [LARGE SCALE GENOMIC DNA]</scope>
</reference>
<organism evidence="1 2">
    <name type="scientific">Candidatus Roizmanbacteria bacterium RIFOXYA1_FULL_41_12</name>
    <dbReference type="NCBI Taxonomy" id="1802082"/>
    <lineage>
        <taxon>Bacteria</taxon>
        <taxon>Candidatus Roizmaniibacteriota</taxon>
    </lineage>
</organism>
<gene>
    <name evidence="1" type="ORF">A2209_02340</name>
</gene>
<dbReference type="Proteomes" id="UP000178450">
    <property type="component" value="Unassembled WGS sequence"/>
</dbReference>
<protein>
    <recommendedName>
        <fullName evidence="3">DUF4286 domain-containing protein</fullName>
    </recommendedName>
</protein>
<proteinExistence type="predicted"/>
<evidence type="ECO:0000313" key="1">
    <source>
        <dbReference type="EMBL" id="OGK64514.1"/>
    </source>
</evidence>